<evidence type="ECO:0000313" key="1">
    <source>
        <dbReference type="EnsemblPlants" id="Kaladp0035s0084.1.v1.1.CDS.1"/>
    </source>
</evidence>
<dbReference type="EnsemblPlants" id="Kaladp0035s0084.1.v1.1">
    <property type="protein sequence ID" value="Kaladp0035s0084.1.v1.1.CDS.1"/>
    <property type="gene ID" value="Kaladp0035s0084.v1.1"/>
</dbReference>
<evidence type="ECO:0000313" key="2">
    <source>
        <dbReference type="Proteomes" id="UP000594263"/>
    </source>
</evidence>
<dbReference type="Gramene" id="Kaladp0035s0084.1.v1.1">
    <property type="protein sequence ID" value="Kaladp0035s0084.1.v1.1.CDS.1"/>
    <property type="gene ID" value="Kaladp0035s0084.v1.1"/>
</dbReference>
<reference evidence="1" key="1">
    <citation type="submission" date="2021-01" db="UniProtKB">
        <authorList>
            <consortium name="EnsemblPlants"/>
        </authorList>
    </citation>
    <scope>IDENTIFICATION</scope>
</reference>
<dbReference type="PANTHER" id="PTHR35485:SF4">
    <property type="entry name" value="EXPRESSED PROTEIN"/>
    <property type="match status" value="1"/>
</dbReference>
<protein>
    <submittedName>
        <fullName evidence="1">Uncharacterized protein</fullName>
    </submittedName>
</protein>
<accession>A0A7N0TFJ5</accession>
<sequence length="89" mass="10420">MEGLIPLFYNKMKRNKIRRTYQCLSHSATTCDYHIHERLPPPSTLYADEARHRRRNSMPDGDKAATGSKQFARFRSQRMMSGWVSFSVP</sequence>
<organism evidence="1 2">
    <name type="scientific">Kalanchoe fedtschenkoi</name>
    <name type="common">Lavender scallops</name>
    <name type="synonym">South American air plant</name>
    <dbReference type="NCBI Taxonomy" id="63787"/>
    <lineage>
        <taxon>Eukaryota</taxon>
        <taxon>Viridiplantae</taxon>
        <taxon>Streptophyta</taxon>
        <taxon>Embryophyta</taxon>
        <taxon>Tracheophyta</taxon>
        <taxon>Spermatophyta</taxon>
        <taxon>Magnoliopsida</taxon>
        <taxon>eudicotyledons</taxon>
        <taxon>Gunneridae</taxon>
        <taxon>Pentapetalae</taxon>
        <taxon>Saxifragales</taxon>
        <taxon>Crassulaceae</taxon>
        <taxon>Kalanchoe</taxon>
    </lineage>
</organism>
<dbReference type="Proteomes" id="UP000594263">
    <property type="component" value="Unplaced"/>
</dbReference>
<dbReference type="AlphaFoldDB" id="A0A7N0TFJ5"/>
<name>A0A7N0TFJ5_KALFE</name>
<dbReference type="PANTHER" id="PTHR35485">
    <property type="entry name" value="OS01G0888900 PROTEIN"/>
    <property type="match status" value="1"/>
</dbReference>
<keyword evidence="2" id="KW-1185">Reference proteome</keyword>
<proteinExistence type="predicted"/>